<keyword evidence="3" id="KW-1185">Reference proteome</keyword>
<dbReference type="PROSITE" id="PS51192">
    <property type="entry name" value="HELICASE_ATP_BIND_1"/>
    <property type="match status" value="1"/>
</dbReference>
<dbReference type="RefSeq" id="YP_010842013.1">
    <property type="nucleotide sequence ID" value="NC_079139.1"/>
</dbReference>
<name>A0ABM7NT99_9VIRU</name>
<dbReference type="GeneID" id="80558610"/>
<sequence length="393" mass="45688">MSKYNFLKNIPNNVNKNDYHHKDNVIECATKIMKKFRKNYEIVTVAEMQSGKTEVMKRLIYLINNFNDKLRNLGINISKSNVYVVICASSVNLKSQHKIKLPEIKNNIFHLNDLNSIIKNTYENKDLLTIMSDSSLIIFDECHCDIECEKTIDKFRKLLKSYSKNNSSSYYKIGFSATPYEHIVSGIPCVVMKPGPGYYGIGSMFELSSSSKKKPVLFQAKNLTLKSEIKSLFTEINVYKAYYIFRLPNKISQSDEMIINIVDEFKLQGFKVSTFVYDMEYKASINDLLNIEPTIPTIIFIKDKLRIGEYLNTEHVYLVHDDPNNQYAHTTVQSLLGRCCGYGKKNHETIIYCDYDKAWEHYKWTIKNYNINSVPKSAKYVTKNKQIKYTCIF</sequence>
<evidence type="ECO:0000313" key="3">
    <source>
        <dbReference type="Proteomes" id="UP001321479"/>
    </source>
</evidence>
<dbReference type="Proteomes" id="UP001321479">
    <property type="component" value="Segment"/>
</dbReference>
<dbReference type="SUPFAM" id="SSF52540">
    <property type="entry name" value="P-loop containing nucleoside triphosphate hydrolases"/>
    <property type="match status" value="1"/>
</dbReference>
<dbReference type="InterPro" id="IPR027417">
    <property type="entry name" value="P-loop_NTPase"/>
</dbReference>
<organism evidence="2 3">
    <name type="scientific">Cotonvirus japonicus</name>
    <dbReference type="NCBI Taxonomy" id="2811091"/>
    <lineage>
        <taxon>Viruses</taxon>
        <taxon>Varidnaviria</taxon>
        <taxon>Bamfordvirae</taxon>
        <taxon>Nucleocytoviricota</taxon>
        <taxon>Megaviricetes</taxon>
        <taxon>Imitervirales</taxon>
        <taxon>Mimiviridae</taxon>
        <taxon>Megamimivirinae</taxon>
        <taxon>Cotonvirus</taxon>
        <taxon>Cotonvirus japonicum</taxon>
    </lineage>
</organism>
<evidence type="ECO:0000259" key="1">
    <source>
        <dbReference type="PROSITE" id="PS51192"/>
    </source>
</evidence>
<feature type="domain" description="Helicase ATP-binding" evidence="1">
    <location>
        <begin position="33"/>
        <end position="197"/>
    </location>
</feature>
<evidence type="ECO:0000313" key="2">
    <source>
        <dbReference type="EMBL" id="BCS83405.1"/>
    </source>
</evidence>
<proteinExistence type="predicted"/>
<dbReference type="Gene3D" id="3.40.50.300">
    <property type="entry name" value="P-loop containing nucleotide triphosphate hydrolases"/>
    <property type="match status" value="1"/>
</dbReference>
<dbReference type="EMBL" id="AP024483">
    <property type="protein sequence ID" value="BCS83405.1"/>
    <property type="molecule type" value="Genomic_DNA"/>
</dbReference>
<reference evidence="2 3" key="1">
    <citation type="submission" date="2021-02" db="EMBL/GenBank/DDBJ databases">
        <title>Cotonvirus japonicus, which uses Golgi apparatus of host cells for its virion factory, phylogenetically links tailed tupanvirus and icosahedral mimivirus.</title>
        <authorList>
            <person name="Takahashi H."/>
            <person name="Fukaya S."/>
            <person name="Song C."/>
            <person name="Murata K."/>
            <person name="Takemura M."/>
        </authorList>
    </citation>
    <scope>NUCLEOTIDE SEQUENCE [LARGE SCALE GENOMIC DNA]</scope>
</reference>
<protein>
    <submittedName>
        <fullName evidence="2">DEAD-like helicase</fullName>
    </submittedName>
</protein>
<accession>A0ABM7NT99</accession>
<dbReference type="InterPro" id="IPR014001">
    <property type="entry name" value="Helicase_ATP-bd"/>
</dbReference>